<evidence type="ECO:0008006" key="4">
    <source>
        <dbReference type="Google" id="ProtNLM"/>
    </source>
</evidence>
<sequence length="455" mass="50198">MKKRFFANHAKSSAALISLGIHAILIVIAFTFVAVTVITKEEQAFETKHVKRPKMPIKKLQVPVNVKKKKSQKPKLRKRIVVQPKMNQTMPDIKMPEITGVKGGMGSGVGDSLGGGGGVGFSMPEIEIFGIKGKGEKIFLILDTGNHMLIDEMGGIPAYTIIKNELIRIVEELPPTALFNICVFGGGERTLFPTLVSANSANAAKAKAWLDPLNSAADSAKSGLYGIKTLGSEGSHHKEDLRIGKFAEPIKKNGPIYGGKWGGDAWYKACMLSMLQQADTVFLLSNDWSHQRVAISEVPSVEEWIATTSAGKKWDEKVKEGYRLLEEENKRRKAEGQPPKVVSGGRWGIQNEYFPGIQRPPTPEYYYFKPQEFAEAMVMMKDKHRPDVLQSKSGLGKNPKKGKVDFSFNVVQFVKANGEPSDRAVGNFKKLTSLCRGQYQTVAGMDEIQNYVSSH</sequence>
<dbReference type="Proteomes" id="UP000366872">
    <property type="component" value="Unassembled WGS sequence"/>
</dbReference>
<keyword evidence="1" id="KW-1133">Transmembrane helix</keyword>
<accession>A0A6C2U912</accession>
<gene>
    <name evidence="2" type="ORF">PDESU_05179</name>
</gene>
<protein>
    <recommendedName>
        <fullName evidence="4">VWFA domain-containing protein</fullName>
    </recommendedName>
</protein>
<dbReference type="EMBL" id="CAAHFG010000003">
    <property type="protein sequence ID" value="VGO16588.1"/>
    <property type="molecule type" value="Genomic_DNA"/>
</dbReference>
<keyword evidence="3" id="KW-1185">Reference proteome</keyword>
<evidence type="ECO:0000256" key="1">
    <source>
        <dbReference type="SAM" id="Phobius"/>
    </source>
</evidence>
<proteinExistence type="predicted"/>
<feature type="transmembrane region" description="Helical" evidence="1">
    <location>
        <begin position="12"/>
        <end position="38"/>
    </location>
</feature>
<organism evidence="2 3">
    <name type="scientific">Pontiella desulfatans</name>
    <dbReference type="NCBI Taxonomy" id="2750659"/>
    <lineage>
        <taxon>Bacteria</taxon>
        <taxon>Pseudomonadati</taxon>
        <taxon>Kiritimatiellota</taxon>
        <taxon>Kiritimatiellia</taxon>
        <taxon>Kiritimatiellales</taxon>
        <taxon>Pontiellaceae</taxon>
        <taxon>Pontiella</taxon>
    </lineage>
</organism>
<dbReference type="AlphaFoldDB" id="A0A6C2U912"/>
<reference evidence="2 3" key="1">
    <citation type="submission" date="2019-04" db="EMBL/GenBank/DDBJ databases">
        <authorList>
            <person name="Van Vliet M D."/>
        </authorList>
    </citation>
    <scope>NUCLEOTIDE SEQUENCE [LARGE SCALE GENOMIC DNA]</scope>
    <source>
        <strain evidence="2 3">F1</strain>
    </source>
</reference>
<keyword evidence="1" id="KW-0812">Transmembrane</keyword>
<keyword evidence="1" id="KW-0472">Membrane</keyword>
<evidence type="ECO:0000313" key="2">
    <source>
        <dbReference type="EMBL" id="VGO16588.1"/>
    </source>
</evidence>
<evidence type="ECO:0000313" key="3">
    <source>
        <dbReference type="Proteomes" id="UP000366872"/>
    </source>
</evidence>
<name>A0A6C2U912_PONDE</name>
<dbReference type="RefSeq" id="WP_136082080.1">
    <property type="nucleotide sequence ID" value="NZ_CAAHFG010000003.1"/>
</dbReference>